<dbReference type="PANTHER" id="PTHR23517">
    <property type="entry name" value="RESISTANCE PROTEIN MDTM, PUTATIVE-RELATED-RELATED"/>
    <property type="match status" value="1"/>
</dbReference>
<name>A0ABS9D3Q9_9ALTE</name>
<evidence type="ECO:0000313" key="10">
    <source>
        <dbReference type="Proteomes" id="UP001521137"/>
    </source>
</evidence>
<dbReference type="Proteomes" id="UP001521137">
    <property type="component" value="Unassembled WGS sequence"/>
</dbReference>
<organism evidence="9 10">
    <name type="scientific">Paraglaciecola algarum</name>
    <dbReference type="NCBI Taxonomy" id="3050085"/>
    <lineage>
        <taxon>Bacteria</taxon>
        <taxon>Pseudomonadati</taxon>
        <taxon>Pseudomonadota</taxon>
        <taxon>Gammaproteobacteria</taxon>
        <taxon>Alteromonadales</taxon>
        <taxon>Alteromonadaceae</taxon>
        <taxon>Paraglaciecola</taxon>
    </lineage>
</organism>
<dbReference type="EMBL" id="JAKGAS010000002">
    <property type="protein sequence ID" value="MCF2947395.1"/>
    <property type="molecule type" value="Genomic_DNA"/>
</dbReference>
<dbReference type="PROSITE" id="PS50850">
    <property type="entry name" value="MFS"/>
    <property type="match status" value="1"/>
</dbReference>
<keyword evidence="4 7" id="KW-0812">Transmembrane</keyword>
<protein>
    <submittedName>
        <fullName evidence="9">MFS transporter</fullName>
    </submittedName>
</protein>
<feature type="transmembrane region" description="Helical" evidence="7">
    <location>
        <begin position="295"/>
        <end position="312"/>
    </location>
</feature>
<dbReference type="InterPro" id="IPR036259">
    <property type="entry name" value="MFS_trans_sf"/>
</dbReference>
<feature type="transmembrane region" description="Helical" evidence="7">
    <location>
        <begin position="272"/>
        <end position="289"/>
    </location>
</feature>
<comment type="caution">
    <text evidence="9">The sequence shown here is derived from an EMBL/GenBank/DDBJ whole genome shotgun (WGS) entry which is preliminary data.</text>
</comment>
<evidence type="ECO:0000256" key="1">
    <source>
        <dbReference type="ARBA" id="ARBA00004651"/>
    </source>
</evidence>
<feature type="transmembrane region" description="Helical" evidence="7">
    <location>
        <begin position="247"/>
        <end position="265"/>
    </location>
</feature>
<comment type="subcellular location">
    <subcellularLocation>
        <location evidence="1">Cell membrane</location>
        <topology evidence="1">Multi-pass membrane protein</topology>
    </subcellularLocation>
</comment>
<evidence type="ECO:0000313" key="9">
    <source>
        <dbReference type="EMBL" id="MCF2947395.1"/>
    </source>
</evidence>
<dbReference type="Pfam" id="PF07690">
    <property type="entry name" value="MFS_1"/>
    <property type="match status" value="1"/>
</dbReference>
<evidence type="ECO:0000256" key="4">
    <source>
        <dbReference type="ARBA" id="ARBA00022692"/>
    </source>
</evidence>
<feature type="transmembrane region" description="Helical" evidence="7">
    <location>
        <begin position="131"/>
        <end position="153"/>
    </location>
</feature>
<evidence type="ECO:0000256" key="5">
    <source>
        <dbReference type="ARBA" id="ARBA00022989"/>
    </source>
</evidence>
<keyword evidence="6 7" id="KW-0472">Membrane</keyword>
<keyword evidence="5 7" id="KW-1133">Transmembrane helix</keyword>
<dbReference type="RefSeq" id="WP_235310924.1">
    <property type="nucleotide sequence ID" value="NZ_JAKGAS010000002.1"/>
</dbReference>
<keyword evidence="10" id="KW-1185">Reference proteome</keyword>
<evidence type="ECO:0000256" key="6">
    <source>
        <dbReference type="ARBA" id="ARBA00023136"/>
    </source>
</evidence>
<dbReference type="PANTHER" id="PTHR23517:SF2">
    <property type="entry name" value="MULTIDRUG RESISTANCE PROTEIN MDTH"/>
    <property type="match status" value="1"/>
</dbReference>
<dbReference type="InterPro" id="IPR011701">
    <property type="entry name" value="MFS"/>
</dbReference>
<dbReference type="InterPro" id="IPR020846">
    <property type="entry name" value="MFS_dom"/>
</dbReference>
<sequence length="446" mass="48320">MNSTELRTSFSLAFIYVLRMLGLFMIMPVLAVSAQHYPDYSAFLVGLAIGGYGLTQAMLQIPMGILSDKIGRKPVIAFGLLIFAIGSLVAAFADTMLWIVIGRFLQGAGAIAGAIMALAGDLSRESQRPKVMAIIGISIGFSFYLALLLGPLVVTNYGLSGIFFATGALALVCILLVLFVVPSAQNIAPKGDTLPILQDLKILFSESNLLRLNISVLLLHMLITLLFVQIPIFLIDLSWPMEVHWKAYSIVLFASIVGLVALMGLARKRQKLVVLISVAGLALVFALMASGHNSIIYLLILVSFFFTCFNYLEANFPAMVSSIAPAGKKGSAMGIYASFQFFGAFIGGVLSGTISEFLGSDWVFVLASLVCIIWLPIIQGLSATAKLKRYTLNTNHQTPDSAYLQLSELAGVKDITVVPNEQVIYLKADAKHFDIHNARRVLNIQE</sequence>
<dbReference type="InterPro" id="IPR005829">
    <property type="entry name" value="Sugar_transporter_CS"/>
</dbReference>
<dbReference type="CDD" id="cd17472">
    <property type="entry name" value="MFS_YajR_like"/>
    <property type="match status" value="1"/>
</dbReference>
<evidence type="ECO:0000256" key="7">
    <source>
        <dbReference type="SAM" id="Phobius"/>
    </source>
</evidence>
<dbReference type="Gene3D" id="3.30.70.100">
    <property type="match status" value="1"/>
</dbReference>
<dbReference type="Gene3D" id="1.20.1250.20">
    <property type="entry name" value="MFS general substrate transporter like domains"/>
    <property type="match status" value="1"/>
</dbReference>
<dbReference type="PROSITE" id="PS00216">
    <property type="entry name" value="SUGAR_TRANSPORT_1"/>
    <property type="match status" value="1"/>
</dbReference>
<feature type="transmembrane region" description="Helical" evidence="7">
    <location>
        <begin position="210"/>
        <end position="235"/>
    </location>
</feature>
<feature type="transmembrane region" description="Helical" evidence="7">
    <location>
        <begin position="99"/>
        <end position="119"/>
    </location>
</feature>
<keyword evidence="2" id="KW-0813">Transport</keyword>
<feature type="transmembrane region" description="Helical" evidence="7">
    <location>
        <begin position="362"/>
        <end position="381"/>
    </location>
</feature>
<proteinExistence type="predicted"/>
<dbReference type="InterPro" id="IPR050171">
    <property type="entry name" value="MFS_Transporters"/>
</dbReference>
<feature type="transmembrane region" description="Helical" evidence="7">
    <location>
        <begin position="159"/>
        <end position="181"/>
    </location>
</feature>
<feature type="transmembrane region" description="Helical" evidence="7">
    <location>
        <begin position="40"/>
        <end position="63"/>
    </location>
</feature>
<evidence type="ECO:0000256" key="2">
    <source>
        <dbReference type="ARBA" id="ARBA00022448"/>
    </source>
</evidence>
<gene>
    <name evidence="9" type="ORF">L0668_04695</name>
</gene>
<reference evidence="9 10" key="1">
    <citation type="submission" date="2022-01" db="EMBL/GenBank/DDBJ databases">
        <title>Paraglaciecola sp. G1-23.</title>
        <authorList>
            <person name="Jin M.S."/>
            <person name="Han D.M."/>
            <person name="Kim H.M."/>
            <person name="Jeon C.O."/>
        </authorList>
    </citation>
    <scope>NUCLEOTIDE SEQUENCE [LARGE SCALE GENOMIC DNA]</scope>
    <source>
        <strain evidence="9 10">G1-23</strain>
    </source>
</reference>
<accession>A0ABS9D3Q9</accession>
<keyword evidence="3" id="KW-1003">Cell membrane</keyword>
<feature type="domain" description="Major facilitator superfamily (MFS) profile" evidence="8">
    <location>
        <begin position="8"/>
        <end position="386"/>
    </location>
</feature>
<evidence type="ECO:0000256" key="3">
    <source>
        <dbReference type="ARBA" id="ARBA00022475"/>
    </source>
</evidence>
<feature type="transmembrane region" description="Helical" evidence="7">
    <location>
        <begin position="75"/>
        <end position="93"/>
    </location>
</feature>
<feature type="transmembrane region" description="Helical" evidence="7">
    <location>
        <begin position="333"/>
        <end position="350"/>
    </location>
</feature>
<evidence type="ECO:0000259" key="8">
    <source>
        <dbReference type="PROSITE" id="PS50850"/>
    </source>
</evidence>
<feature type="transmembrane region" description="Helical" evidence="7">
    <location>
        <begin position="12"/>
        <end position="34"/>
    </location>
</feature>
<dbReference type="SUPFAM" id="SSF103473">
    <property type="entry name" value="MFS general substrate transporter"/>
    <property type="match status" value="1"/>
</dbReference>